<feature type="coiled-coil region" evidence="1">
    <location>
        <begin position="186"/>
        <end position="226"/>
    </location>
</feature>
<evidence type="ECO:0000313" key="2">
    <source>
        <dbReference type="EMBL" id="QHT12731.1"/>
    </source>
</evidence>
<evidence type="ECO:0000256" key="1">
    <source>
        <dbReference type="SAM" id="Coils"/>
    </source>
</evidence>
<protein>
    <submittedName>
        <fullName evidence="2">Uncharacterized protein</fullName>
    </submittedName>
</protein>
<name>A0A6C0D8A8_9ZZZZ</name>
<accession>A0A6C0D8A8</accession>
<organism evidence="2">
    <name type="scientific">viral metagenome</name>
    <dbReference type="NCBI Taxonomy" id="1070528"/>
    <lineage>
        <taxon>unclassified sequences</taxon>
        <taxon>metagenomes</taxon>
        <taxon>organismal metagenomes</taxon>
    </lineage>
</organism>
<dbReference type="AlphaFoldDB" id="A0A6C0D8A8"/>
<sequence length="298" mass="35285">MKYNIENNIDFYKELYTSLDETNDKLENTVNSNENANICLISNQPLKDNYVELKCGHKFNYEPLYKDIFNYKKKFNNMETMKTKLKQNQLRCPYCRNVQDELLPYYEYLGYPKEHGVNFYDINKSIHGYSDFIDPNNQCQYQIVTFDSSGNSHSYQCNHYGYIHISLKNKYNVDTKYCYNHKLAVVKSIKEDLKEKQNALKLEIKNKKLEEQNKKLELKNKLKMESIKNKVKQQCESTSDNSEYCQEILKSGKNKGIICYAKNYKNSLCRRHYNVKIKEDNLASINNIIESEENIVIG</sequence>
<reference evidence="2" key="1">
    <citation type="journal article" date="2020" name="Nature">
        <title>Giant virus diversity and host interactions through global metagenomics.</title>
        <authorList>
            <person name="Schulz F."/>
            <person name="Roux S."/>
            <person name="Paez-Espino D."/>
            <person name="Jungbluth S."/>
            <person name="Walsh D.A."/>
            <person name="Denef V.J."/>
            <person name="McMahon K.D."/>
            <person name="Konstantinidis K.T."/>
            <person name="Eloe-Fadrosh E.A."/>
            <person name="Kyrpides N.C."/>
            <person name="Woyke T."/>
        </authorList>
    </citation>
    <scope>NUCLEOTIDE SEQUENCE</scope>
    <source>
        <strain evidence="2">GVMAG-M-3300023174-130</strain>
    </source>
</reference>
<feature type="coiled-coil region" evidence="1">
    <location>
        <begin position="9"/>
        <end position="36"/>
    </location>
</feature>
<proteinExistence type="predicted"/>
<keyword evidence="1" id="KW-0175">Coiled coil</keyword>
<dbReference type="EMBL" id="MN739550">
    <property type="protein sequence ID" value="QHT12731.1"/>
    <property type="molecule type" value="Genomic_DNA"/>
</dbReference>
<dbReference type="InterPro" id="IPR013083">
    <property type="entry name" value="Znf_RING/FYVE/PHD"/>
</dbReference>
<dbReference type="Gene3D" id="3.30.40.10">
    <property type="entry name" value="Zinc/RING finger domain, C3HC4 (zinc finger)"/>
    <property type="match status" value="1"/>
</dbReference>